<dbReference type="PANTHER" id="PTHR37694:SF1">
    <property type="entry name" value="SLR8022 PROTEIN"/>
    <property type="match status" value="1"/>
</dbReference>
<evidence type="ECO:0000259" key="1">
    <source>
        <dbReference type="Pfam" id="PF07883"/>
    </source>
</evidence>
<organism evidence="2">
    <name type="scientific">candidate division TA06 bacterium ADurb.Bin131</name>
    <dbReference type="NCBI Taxonomy" id="1852827"/>
    <lineage>
        <taxon>Bacteria</taxon>
        <taxon>Bacteria division TA06</taxon>
    </lineage>
</organism>
<dbReference type="PANTHER" id="PTHR37694">
    <property type="entry name" value="SLR8022 PROTEIN"/>
    <property type="match status" value="1"/>
</dbReference>
<dbReference type="CDD" id="cd02230">
    <property type="entry name" value="cupin_HP0902-like"/>
    <property type="match status" value="1"/>
</dbReference>
<reference evidence="2" key="1">
    <citation type="submission" date="2017-02" db="EMBL/GenBank/DDBJ databases">
        <title>Delving into the versatile metabolic prowess of the omnipresent phylum Bacteroidetes.</title>
        <authorList>
            <person name="Nobu M.K."/>
            <person name="Mei R."/>
            <person name="Narihiro T."/>
            <person name="Kuroda K."/>
            <person name="Liu W.-T."/>
        </authorList>
    </citation>
    <scope>NUCLEOTIDE SEQUENCE</scope>
    <source>
        <strain evidence="2">ADurb.Bin131</strain>
    </source>
</reference>
<dbReference type="Pfam" id="PF07883">
    <property type="entry name" value="Cupin_2"/>
    <property type="match status" value="1"/>
</dbReference>
<gene>
    <name evidence="2" type="ORF">BWX89_01528</name>
</gene>
<dbReference type="InterPro" id="IPR014710">
    <property type="entry name" value="RmlC-like_jellyroll"/>
</dbReference>
<dbReference type="AlphaFoldDB" id="A0A1V6C4W6"/>
<sequence length="108" mass="12242">MKKTISNDKIFLLDDKLKYQKDAIVSKEILNKKSGTITLFAFDKNQSLSEHTAPFDAFIYVVDGSVDITIARETNTLKKGQMIIIPANQPHSLKAIARFRMLLVMIRS</sequence>
<dbReference type="Proteomes" id="UP000485562">
    <property type="component" value="Unassembled WGS sequence"/>
</dbReference>
<accession>A0A1V6C4W6</accession>
<comment type="caution">
    <text evidence="2">The sequence shown here is derived from an EMBL/GenBank/DDBJ whole genome shotgun (WGS) entry which is preliminary data.</text>
</comment>
<dbReference type="SUPFAM" id="SSF51182">
    <property type="entry name" value="RmlC-like cupins"/>
    <property type="match status" value="1"/>
</dbReference>
<dbReference type="EMBL" id="MWDQ01000146">
    <property type="protein sequence ID" value="OQB71968.1"/>
    <property type="molecule type" value="Genomic_DNA"/>
</dbReference>
<dbReference type="InterPro" id="IPR011051">
    <property type="entry name" value="RmlC_Cupin_sf"/>
</dbReference>
<feature type="domain" description="Cupin type-2" evidence="1">
    <location>
        <begin position="40"/>
        <end position="103"/>
    </location>
</feature>
<name>A0A1V6C4W6_UNCT6</name>
<dbReference type="InterPro" id="IPR013096">
    <property type="entry name" value="Cupin_2"/>
</dbReference>
<protein>
    <submittedName>
        <fullName evidence="2">Cupin domain protein</fullName>
    </submittedName>
</protein>
<evidence type="ECO:0000313" key="2">
    <source>
        <dbReference type="EMBL" id="OQB71968.1"/>
    </source>
</evidence>
<dbReference type="Gene3D" id="2.60.120.10">
    <property type="entry name" value="Jelly Rolls"/>
    <property type="match status" value="1"/>
</dbReference>
<proteinExistence type="predicted"/>